<dbReference type="OrthoDB" id="406708at2759"/>
<dbReference type="PROSITE" id="PS01186">
    <property type="entry name" value="EGF_2"/>
    <property type="match status" value="2"/>
</dbReference>
<evidence type="ECO:0000313" key="4">
    <source>
        <dbReference type="Proteomes" id="UP000078046"/>
    </source>
</evidence>
<reference evidence="3 4" key="1">
    <citation type="submission" date="2016-04" db="EMBL/GenBank/DDBJ databases">
        <title>The genome of Intoshia linei affirms orthonectids as highly simplified spiralians.</title>
        <authorList>
            <person name="Mikhailov K.V."/>
            <person name="Slusarev G.S."/>
            <person name="Nikitin M.A."/>
            <person name="Logacheva M.D."/>
            <person name="Penin A."/>
            <person name="Aleoshin V."/>
            <person name="Panchin Y.V."/>
        </authorList>
    </citation>
    <scope>NUCLEOTIDE SEQUENCE [LARGE SCALE GENOMIC DNA]</scope>
    <source>
        <strain evidence="3">Intl2013</strain>
        <tissue evidence="3">Whole animal</tissue>
    </source>
</reference>
<keyword evidence="4" id="KW-1185">Reference proteome</keyword>
<feature type="disulfide bond" evidence="1">
    <location>
        <begin position="265"/>
        <end position="274"/>
    </location>
</feature>
<dbReference type="AlphaFoldDB" id="A0A177AS43"/>
<dbReference type="InterPro" id="IPR000742">
    <property type="entry name" value="EGF"/>
</dbReference>
<proteinExistence type="predicted"/>
<comment type="caution">
    <text evidence="3">The sequence shown here is derived from an EMBL/GenBank/DDBJ whole genome shotgun (WGS) entry which is preliminary data.</text>
</comment>
<dbReference type="SUPFAM" id="SSF57196">
    <property type="entry name" value="EGF/Laminin"/>
    <property type="match status" value="1"/>
</dbReference>
<dbReference type="PROSITE" id="PS50026">
    <property type="entry name" value="EGF_3"/>
    <property type="match status" value="2"/>
</dbReference>
<comment type="caution">
    <text evidence="1">Lacks conserved residue(s) required for the propagation of feature annotation.</text>
</comment>
<protein>
    <recommendedName>
        <fullName evidence="2">EGF-like domain-containing protein</fullName>
    </recommendedName>
</protein>
<feature type="domain" description="EGF-like" evidence="2">
    <location>
        <begin position="241"/>
        <end position="275"/>
    </location>
</feature>
<keyword evidence="1" id="KW-0245">EGF-like domain</keyword>
<keyword evidence="1" id="KW-1015">Disulfide bond</keyword>
<dbReference type="PROSITE" id="PS00022">
    <property type="entry name" value="EGF_1"/>
    <property type="match status" value="2"/>
</dbReference>
<evidence type="ECO:0000313" key="3">
    <source>
        <dbReference type="EMBL" id="OAF64211.1"/>
    </source>
</evidence>
<sequence length="279" mass="32265">MLAENTYSPCLLPKGIFRGHTSSNQAQSCKIEITETSIKITNCINKTFKCVYTFQDNTDWTYIILEELKTNNYTKFTSMNYYCANLYKNETNHRIELYQESSNRISCYKDDFFEFKKIYMYMNITDYLLCNHITCRENEVCDTVSKSCKCKKGYISPDCIKYDESLCNIIKCESNKYCIQQHNTTMCICQDGYGGDNCESINSCLYKKCGKNEYCVDSDGDSKTVCFCNGVIIDEKENCIKKVTCTIHYCLNGGECNKNSDGCNCPIYYVGDRCENYKQ</sequence>
<dbReference type="Proteomes" id="UP000078046">
    <property type="component" value="Unassembled WGS sequence"/>
</dbReference>
<gene>
    <name evidence="3" type="ORF">A3Q56_08087</name>
</gene>
<organism evidence="3 4">
    <name type="scientific">Intoshia linei</name>
    <dbReference type="NCBI Taxonomy" id="1819745"/>
    <lineage>
        <taxon>Eukaryota</taxon>
        <taxon>Metazoa</taxon>
        <taxon>Spiralia</taxon>
        <taxon>Lophotrochozoa</taxon>
        <taxon>Mesozoa</taxon>
        <taxon>Orthonectida</taxon>
        <taxon>Rhopaluridae</taxon>
        <taxon>Intoshia</taxon>
    </lineage>
</organism>
<dbReference type="SMART" id="SM00181">
    <property type="entry name" value="EGF"/>
    <property type="match status" value="3"/>
</dbReference>
<evidence type="ECO:0000259" key="2">
    <source>
        <dbReference type="PROSITE" id="PS50026"/>
    </source>
</evidence>
<accession>A0A177AS43</accession>
<dbReference type="Gene3D" id="2.10.25.10">
    <property type="entry name" value="Laminin"/>
    <property type="match status" value="1"/>
</dbReference>
<feature type="disulfide bond" evidence="1">
    <location>
        <begin position="189"/>
        <end position="198"/>
    </location>
</feature>
<evidence type="ECO:0000256" key="1">
    <source>
        <dbReference type="PROSITE-ProRule" id="PRU00076"/>
    </source>
</evidence>
<feature type="domain" description="EGF-like" evidence="2">
    <location>
        <begin position="163"/>
        <end position="199"/>
    </location>
</feature>
<name>A0A177AS43_9BILA</name>
<dbReference type="EMBL" id="LWCA01002023">
    <property type="protein sequence ID" value="OAF64211.1"/>
    <property type="molecule type" value="Genomic_DNA"/>
</dbReference>
<feature type="non-terminal residue" evidence="3">
    <location>
        <position position="279"/>
    </location>
</feature>